<accession>A0A443HN68</accession>
<dbReference type="PANTHER" id="PTHR28181:SF2">
    <property type="entry name" value="PHOSPHORIC MONOESTER HYDROLASE"/>
    <property type="match status" value="1"/>
</dbReference>
<dbReference type="InterPro" id="IPR050849">
    <property type="entry name" value="HAD-like_hydrolase_phosphatase"/>
</dbReference>
<dbReference type="PANTHER" id="PTHR28181">
    <property type="entry name" value="UPF0655 PROTEIN YCR015C"/>
    <property type="match status" value="1"/>
</dbReference>
<dbReference type="AlphaFoldDB" id="A0A443HN68"/>
<gene>
    <name evidence="2" type="ORF">C8Q69DRAFT_475701</name>
</gene>
<dbReference type="GeneID" id="39600486"/>
<dbReference type="InterPro" id="IPR023214">
    <property type="entry name" value="HAD_sf"/>
</dbReference>
<comment type="caution">
    <text evidence="2">The sequence shown here is derived from an EMBL/GenBank/DDBJ whole genome shotgun (WGS) entry which is preliminary data.</text>
</comment>
<dbReference type="SUPFAM" id="SSF56784">
    <property type="entry name" value="HAD-like"/>
    <property type="match status" value="1"/>
</dbReference>
<organism evidence="2 3">
    <name type="scientific">Byssochlamys spectabilis</name>
    <name type="common">Paecilomyces variotii</name>
    <dbReference type="NCBI Taxonomy" id="264951"/>
    <lineage>
        <taxon>Eukaryota</taxon>
        <taxon>Fungi</taxon>
        <taxon>Dikarya</taxon>
        <taxon>Ascomycota</taxon>
        <taxon>Pezizomycotina</taxon>
        <taxon>Eurotiomycetes</taxon>
        <taxon>Eurotiomycetidae</taxon>
        <taxon>Eurotiales</taxon>
        <taxon>Thermoascaceae</taxon>
        <taxon>Paecilomyces</taxon>
    </lineage>
</organism>
<name>A0A443HN68_BYSSP</name>
<dbReference type="NCBIfam" id="TIGR01489">
    <property type="entry name" value="DKMTPPase-SF"/>
    <property type="match status" value="1"/>
</dbReference>
<dbReference type="Gene3D" id="3.40.50.1000">
    <property type="entry name" value="HAD superfamily/HAD-like"/>
    <property type="match status" value="1"/>
</dbReference>
<dbReference type="EMBL" id="RCNU01000010">
    <property type="protein sequence ID" value="RWQ93262.1"/>
    <property type="molecule type" value="Genomic_DNA"/>
</dbReference>
<sequence>MGSIAQDLPYIKTNPKIIFFTDFDGTITIEDSNDYLSDNLGIRVEKRRELNMAVIDGRMTFRDMFRQMLESINTPFDECIQILKTHMKLDPGFKAFYEWAKEHNVPIVILSSGMIPIIKALIEVMLGPETDNITIVANEVESRNGKDINSEGGWQIKYHDDSPFGHDKSLEIKPYAALPAGQRPTLLYAGDGISDLSAARETDLLFAKEGKDLVLYCEREGVPYTTFRDWSTILATTKQIYDGTTSVERVAKEASNASSENVNTVKV</sequence>
<dbReference type="Gene3D" id="3.90.1470.20">
    <property type="match status" value="1"/>
</dbReference>
<proteinExistence type="predicted"/>
<dbReference type="STRING" id="264951.A0A443HN68"/>
<dbReference type="VEuPathDB" id="FungiDB:C8Q69DRAFT_475701"/>
<dbReference type="InterPro" id="IPR036412">
    <property type="entry name" value="HAD-like_sf"/>
</dbReference>
<dbReference type="Pfam" id="PF12710">
    <property type="entry name" value="HAD"/>
    <property type="match status" value="1"/>
</dbReference>
<protein>
    <submittedName>
        <fullName evidence="2">HAD-like domain-containing protein</fullName>
    </submittedName>
</protein>
<keyword evidence="1" id="KW-0378">Hydrolase</keyword>
<dbReference type="RefSeq" id="XP_028482907.1">
    <property type="nucleotide sequence ID" value="XM_028631209.1"/>
</dbReference>
<dbReference type="GO" id="GO:0016791">
    <property type="term" value="F:phosphatase activity"/>
    <property type="evidence" value="ECO:0007669"/>
    <property type="project" value="InterPro"/>
</dbReference>
<evidence type="ECO:0000313" key="3">
    <source>
        <dbReference type="Proteomes" id="UP000283841"/>
    </source>
</evidence>
<dbReference type="NCBIfam" id="TIGR01488">
    <property type="entry name" value="HAD-SF-IB"/>
    <property type="match status" value="1"/>
</dbReference>
<evidence type="ECO:0000256" key="1">
    <source>
        <dbReference type="ARBA" id="ARBA00022801"/>
    </source>
</evidence>
<dbReference type="Proteomes" id="UP000283841">
    <property type="component" value="Unassembled WGS sequence"/>
</dbReference>
<keyword evidence="3" id="KW-1185">Reference proteome</keyword>
<dbReference type="InterPro" id="IPR006384">
    <property type="entry name" value="HAD_hydro_PyrdxlP_Pase-like"/>
</dbReference>
<evidence type="ECO:0000313" key="2">
    <source>
        <dbReference type="EMBL" id="RWQ93262.1"/>
    </source>
</evidence>
<reference evidence="2 3" key="1">
    <citation type="journal article" date="2018" name="Front. Microbiol.">
        <title>Genomic and genetic insights into a cosmopolitan fungus, Paecilomyces variotii (Eurotiales).</title>
        <authorList>
            <person name="Urquhart A.S."/>
            <person name="Mondo S.J."/>
            <person name="Makela M.R."/>
            <person name="Hane J.K."/>
            <person name="Wiebenga A."/>
            <person name="He G."/>
            <person name="Mihaltcheva S."/>
            <person name="Pangilinan J."/>
            <person name="Lipzen A."/>
            <person name="Barry K."/>
            <person name="de Vries R.P."/>
            <person name="Grigoriev I.V."/>
            <person name="Idnurm A."/>
        </authorList>
    </citation>
    <scope>NUCLEOTIDE SEQUENCE [LARGE SCALE GENOMIC DNA]</scope>
    <source>
        <strain evidence="2 3">CBS 101075</strain>
    </source>
</reference>